<protein>
    <submittedName>
        <fullName evidence="9">Paraquat-inducible protein B</fullName>
    </submittedName>
</protein>
<keyword evidence="2" id="KW-1003">Cell membrane</keyword>
<dbReference type="PANTHER" id="PTHR30462:SF0">
    <property type="entry name" value="INTERMEMBRANE TRANSPORT PROTEIN YEBT"/>
    <property type="match status" value="1"/>
</dbReference>
<feature type="transmembrane region" description="Helical" evidence="7">
    <location>
        <begin position="21"/>
        <end position="40"/>
    </location>
</feature>
<evidence type="ECO:0000256" key="3">
    <source>
        <dbReference type="ARBA" id="ARBA00022519"/>
    </source>
</evidence>
<evidence type="ECO:0000256" key="7">
    <source>
        <dbReference type="SAM" id="Phobius"/>
    </source>
</evidence>
<dbReference type="InterPro" id="IPR051800">
    <property type="entry name" value="PqiA-PqiB_transport"/>
</dbReference>
<evidence type="ECO:0000259" key="8">
    <source>
        <dbReference type="Pfam" id="PF02470"/>
    </source>
</evidence>
<evidence type="ECO:0000313" key="9">
    <source>
        <dbReference type="EMBL" id="SFP07320.1"/>
    </source>
</evidence>
<evidence type="ECO:0000256" key="1">
    <source>
        <dbReference type="ARBA" id="ARBA00004533"/>
    </source>
</evidence>
<evidence type="ECO:0000256" key="4">
    <source>
        <dbReference type="ARBA" id="ARBA00022692"/>
    </source>
</evidence>
<proteinExistence type="predicted"/>
<keyword evidence="5 7" id="KW-1133">Transmembrane helix</keyword>
<dbReference type="Pfam" id="PF02470">
    <property type="entry name" value="MlaD"/>
    <property type="match status" value="2"/>
</dbReference>
<evidence type="ECO:0000256" key="6">
    <source>
        <dbReference type="ARBA" id="ARBA00023136"/>
    </source>
</evidence>
<keyword evidence="3" id="KW-0997">Cell inner membrane</keyword>
<dbReference type="EMBL" id="FOXA01000002">
    <property type="protein sequence ID" value="SFP07320.1"/>
    <property type="molecule type" value="Genomic_DNA"/>
</dbReference>
<accession>A0A1I5MCS6</accession>
<dbReference type="InterPro" id="IPR003399">
    <property type="entry name" value="Mce/MlaD"/>
</dbReference>
<sequence>MTDTPPEPKVQPARRALFRGASVVWMIPLAALAVALWVAWQSIADRGPLIQIAFDDASGITAGETELRYRDVAVGIVEDVAFTASLDQVLVSVRMENQVAPFVDDGAEFWVVEPEVTTRGVSGLGTVLSGVYIEGRWDTTPGGFQERFTGLADEPLGEAGRDGLRIMLRASRDHGLNDDTPIVYKGVEVGRVGEAEISEAGTSVIAPAIIYEPHDRLVTTATRFWDTSGFTFSIGPGGAELDFGSIASLVAGGITFNTLVSGGETAEDGAVFEVYPDEALARSSVFEATEGRTIAVASIFESNVAGLASGAPVELRGIRIGEVVNVTGLVDEDRFGDDRVRLLAVMEIRLNRLGLADAQNPNAALEFFDERVEDGLRARLASANILTGGLKVELVETEDTAPAAFDPDAEPFPLIPTVEAQIEDVAATAEGVFQRINALPIEELLESAVVFLDTATSLVGSEDVRQTPAEVRGLLAEARGVIGSDDVQAIPMEVSALLAELQATATQLNRVVATVEEAQAVDRVLAAVDSATAAAEGVTTAIEGVPALVAEIEGLAADVRALPLDPILARVTSLLDEVQQIASSDAVQSLPAEVLAAVAGVEDVVNQARALVASEGVQQAPQELSALLSQARSAVATLDTAVTDFRAEGGVARALAALDAASAAAEEVERAAAGVPSLLSEIEALAAEARALPLQTLVARASDIVATADSVLDTEAVRALPAEVTAAVADLRGLVTSAQATVARLNEEDGVERLLAAVDAAAAAADDVSVAVEGVPSLLSEIEALAAEARALPLQTLVARASDIVATADSVLDTEAVRALPAEVSAAIADLRSLVTSAQSTVAQLNEGEGVERLLAAVDAAAIAADDVSAAVEGVPSLVAEIEAVAAQARTLPLEQLVERTSAILATADELIGSESAAQLPASLNGALAEVEAVLAEIREGGAVQSANAAFASAEEAADAIAVAAAELPGLVAQINTVLAQADTTLSGIDPSSDLSREVRAAIRDVQRAADAVASLARTIERRPNSILLGR</sequence>
<dbReference type="Proteomes" id="UP000199356">
    <property type="component" value="Unassembled WGS sequence"/>
</dbReference>
<keyword evidence="6 7" id="KW-0472">Membrane</keyword>
<dbReference type="GO" id="GO:0005886">
    <property type="term" value="C:plasma membrane"/>
    <property type="evidence" value="ECO:0007669"/>
    <property type="project" value="UniProtKB-SubCell"/>
</dbReference>
<dbReference type="RefSeq" id="WP_093418350.1">
    <property type="nucleotide sequence ID" value="NZ_FOXA01000002.1"/>
</dbReference>
<keyword evidence="4 7" id="KW-0812">Transmembrane</keyword>
<evidence type="ECO:0000256" key="5">
    <source>
        <dbReference type="ARBA" id="ARBA00022989"/>
    </source>
</evidence>
<feature type="domain" description="Mce/MlaD" evidence="8">
    <location>
        <begin position="47"/>
        <end position="134"/>
    </location>
</feature>
<evidence type="ECO:0000313" key="10">
    <source>
        <dbReference type="Proteomes" id="UP000199356"/>
    </source>
</evidence>
<dbReference type="STRING" id="441119.SAMN04488047_102209"/>
<reference evidence="9 10" key="1">
    <citation type="submission" date="2016-10" db="EMBL/GenBank/DDBJ databases">
        <authorList>
            <person name="de Groot N.N."/>
        </authorList>
    </citation>
    <scope>NUCLEOTIDE SEQUENCE [LARGE SCALE GENOMIC DNA]</scope>
    <source>
        <strain evidence="9 10">DSM 19547</strain>
    </source>
</reference>
<dbReference type="PANTHER" id="PTHR30462">
    <property type="entry name" value="INTERMEMBRANE TRANSPORT PROTEIN PQIB-RELATED"/>
    <property type="match status" value="1"/>
</dbReference>
<organism evidence="9 10">
    <name type="scientific">Tranquillimonas alkanivorans</name>
    <dbReference type="NCBI Taxonomy" id="441119"/>
    <lineage>
        <taxon>Bacteria</taxon>
        <taxon>Pseudomonadati</taxon>
        <taxon>Pseudomonadota</taxon>
        <taxon>Alphaproteobacteria</taxon>
        <taxon>Rhodobacterales</taxon>
        <taxon>Roseobacteraceae</taxon>
        <taxon>Tranquillimonas</taxon>
    </lineage>
</organism>
<feature type="domain" description="Mce/MlaD" evidence="8">
    <location>
        <begin position="302"/>
        <end position="395"/>
    </location>
</feature>
<dbReference type="OrthoDB" id="9806984at2"/>
<dbReference type="AlphaFoldDB" id="A0A1I5MCS6"/>
<keyword evidence="10" id="KW-1185">Reference proteome</keyword>
<gene>
    <name evidence="9" type="ORF">SAMN04488047_102209</name>
</gene>
<name>A0A1I5MCS6_9RHOB</name>
<evidence type="ECO:0000256" key="2">
    <source>
        <dbReference type="ARBA" id="ARBA00022475"/>
    </source>
</evidence>
<comment type="subcellular location">
    <subcellularLocation>
        <location evidence="1">Cell inner membrane</location>
    </subcellularLocation>
</comment>